<gene>
    <name evidence="3" type="ORF">Forpi1262_v014514</name>
    <name evidence="2" type="ORF">Forpi1262_v015234</name>
</gene>
<reference evidence="3" key="1">
    <citation type="submission" date="2021-04" db="EMBL/GenBank/DDBJ databases">
        <title>First draft genome resource for Brassicaceae pathogens Fusarium oxysporum f. sp. raphani and Fusarium oxysporum f. sp. rapae.</title>
        <authorList>
            <person name="Asai S."/>
        </authorList>
    </citation>
    <scope>NUCLEOTIDE SEQUENCE</scope>
    <source>
        <strain evidence="3">Tf1262</strain>
    </source>
</reference>
<name>A0A8J5U2S9_FUSOX</name>
<dbReference type="EMBL" id="JAELUR010000015">
    <property type="protein sequence ID" value="KAG7423383.1"/>
    <property type="molecule type" value="Genomic_DNA"/>
</dbReference>
<feature type="chain" id="PRO_5036271907" evidence="1">
    <location>
        <begin position="17"/>
        <end position="91"/>
    </location>
</feature>
<evidence type="ECO:0000313" key="3">
    <source>
        <dbReference type="EMBL" id="KAG7424489.1"/>
    </source>
</evidence>
<evidence type="ECO:0000256" key="1">
    <source>
        <dbReference type="SAM" id="SignalP"/>
    </source>
</evidence>
<organism evidence="3 4">
    <name type="scientific">Fusarium oxysporum f. sp. raphani</name>
    <dbReference type="NCBI Taxonomy" id="96318"/>
    <lineage>
        <taxon>Eukaryota</taxon>
        <taxon>Fungi</taxon>
        <taxon>Dikarya</taxon>
        <taxon>Ascomycota</taxon>
        <taxon>Pezizomycotina</taxon>
        <taxon>Sordariomycetes</taxon>
        <taxon>Hypocreomycetidae</taxon>
        <taxon>Hypocreales</taxon>
        <taxon>Nectriaceae</taxon>
        <taxon>Fusarium</taxon>
        <taxon>Fusarium oxysporum species complex</taxon>
    </lineage>
</organism>
<sequence length="91" mass="9880">MKSPVYLIFGLPMVSAYTWFTNDGWSKPADFNSRACKSNPNTHYFCGTLASTTGVNPEPVAFPHGRDTCTLADTLGRGCDWKGARGIVVCC</sequence>
<evidence type="ECO:0000313" key="4">
    <source>
        <dbReference type="Proteomes" id="UP000693942"/>
    </source>
</evidence>
<proteinExistence type="predicted"/>
<dbReference type="Proteomes" id="UP000693942">
    <property type="component" value="Unassembled WGS sequence"/>
</dbReference>
<comment type="caution">
    <text evidence="3">The sequence shown here is derived from an EMBL/GenBank/DDBJ whole genome shotgun (WGS) entry which is preliminary data.</text>
</comment>
<evidence type="ECO:0000313" key="2">
    <source>
        <dbReference type="EMBL" id="KAG7423383.1"/>
    </source>
</evidence>
<protein>
    <submittedName>
        <fullName evidence="3">Uncharacterized protein</fullName>
    </submittedName>
</protein>
<dbReference type="AlphaFoldDB" id="A0A8J5U2S9"/>
<feature type="signal peptide" evidence="1">
    <location>
        <begin position="1"/>
        <end position="16"/>
    </location>
</feature>
<dbReference type="EMBL" id="JAELUR010000013">
    <property type="protein sequence ID" value="KAG7424489.1"/>
    <property type="molecule type" value="Genomic_DNA"/>
</dbReference>
<keyword evidence="1" id="KW-0732">Signal</keyword>
<accession>A0A8J5U2S9</accession>